<dbReference type="EMBL" id="JAOYFB010000040">
    <property type="protein sequence ID" value="KAK4035815.1"/>
    <property type="molecule type" value="Genomic_DNA"/>
</dbReference>
<comment type="caution">
    <text evidence="1">The sequence shown here is derived from an EMBL/GenBank/DDBJ whole genome shotgun (WGS) entry which is preliminary data.</text>
</comment>
<gene>
    <name evidence="1" type="ORF">OUZ56_027897</name>
</gene>
<evidence type="ECO:0000313" key="1">
    <source>
        <dbReference type="EMBL" id="KAK4035815.1"/>
    </source>
</evidence>
<sequence length="68" mass="7385">MPLTIFTGGASDGTSPIISTRTQKRRAIPWHFLPVHRPPLDSKSLEMDEYASAIKCHPPISAVGVGSR</sequence>
<protein>
    <submittedName>
        <fullName evidence="1">Uncharacterized protein</fullName>
    </submittedName>
</protein>
<reference evidence="1 2" key="1">
    <citation type="journal article" date="2023" name="Nucleic Acids Res.">
        <title>The hologenome of Daphnia magna reveals possible DNA methylation and microbiome-mediated evolution of the host genome.</title>
        <authorList>
            <person name="Chaturvedi A."/>
            <person name="Li X."/>
            <person name="Dhandapani V."/>
            <person name="Marshall H."/>
            <person name="Kissane S."/>
            <person name="Cuenca-Cambronero M."/>
            <person name="Asole G."/>
            <person name="Calvet F."/>
            <person name="Ruiz-Romero M."/>
            <person name="Marangio P."/>
            <person name="Guigo R."/>
            <person name="Rago D."/>
            <person name="Mirbahai L."/>
            <person name="Eastwood N."/>
            <person name="Colbourne J.K."/>
            <person name="Zhou J."/>
            <person name="Mallon E."/>
            <person name="Orsini L."/>
        </authorList>
    </citation>
    <scope>NUCLEOTIDE SEQUENCE [LARGE SCALE GENOMIC DNA]</scope>
    <source>
        <strain evidence="1">LRV0_1</strain>
    </source>
</reference>
<keyword evidence="2" id="KW-1185">Reference proteome</keyword>
<organism evidence="1 2">
    <name type="scientific">Daphnia magna</name>
    <dbReference type="NCBI Taxonomy" id="35525"/>
    <lineage>
        <taxon>Eukaryota</taxon>
        <taxon>Metazoa</taxon>
        <taxon>Ecdysozoa</taxon>
        <taxon>Arthropoda</taxon>
        <taxon>Crustacea</taxon>
        <taxon>Branchiopoda</taxon>
        <taxon>Diplostraca</taxon>
        <taxon>Cladocera</taxon>
        <taxon>Anomopoda</taxon>
        <taxon>Daphniidae</taxon>
        <taxon>Daphnia</taxon>
    </lineage>
</organism>
<dbReference type="Proteomes" id="UP001234178">
    <property type="component" value="Unassembled WGS sequence"/>
</dbReference>
<proteinExistence type="predicted"/>
<accession>A0ABR0B292</accession>
<name>A0ABR0B292_9CRUS</name>
<evidence type="ECO:0000313" key="2">
    <source>
        <dbReference type="Proteomes" id="UP001234178"/>
    </source>
</evidence>